<dbReference type="OMA" id="ILITHIN"/>
<keyword evidence="1" id="KW-0472">Membrane</keyword>
<keyword evidence="1" id="KW-0812">Transmembrane</keyword>
<proteinExistence type="predicted"/>
<dbReference type="RefSeq" id="XP_028546923.1">
    <property type="nucleotide sequence ID" value="XM_028691122.1"/>
</dbReference>
<feature type="transmembrane region" description="Helical" evidence="1">
    <location>
        <begin position="257"/>
        <end position="276"/>
    </location>
</feature>
<reference evidence="3" key="1">
    <citation type="submission" date="2017-04" db="EMBL/GenBank/DDBJ databases">
        <title>Plasmodium gonderi genome.</title>
        <authorList>
            <person name="Arisue N."/>
            <person name="Honma H."/>
            <person name="Kawai S."/>
            <person name="Tougan T."/>
            <person name="Tanabe K."/>
            <person name="Horii T."/>
        </authorList>
    </citation>
    <scope>NUCLEOTIDE SEQUENCE [LARGE SCALE GENOMIC DNA]</scope>
    <source>
        <strain evidence="3">ATCC 30045</strain>
    </source>
</reference>
<evidence type="ECO:0000313" key="2">
    <source>
        <dbReference type="EMBL" id="GAW84334.1"/>
    </source>
</evidence>
<evidence type="ECO:0000313" key="3">
    <source>
        <dbReference type="Proteomes" id="UP000195521"/>
    </source>
</evidence>
<keyword evidence="3" id="KW-1185">Reference proteome</keyword>
<name>A0A1Y1JWY9_PLAGO</name>
<dbReference type="EMBL" id="BDQF01000243">
    <property type="protein sequence ID" value="GAW84334.1"/>
    <property type="molecule type" value="Genomic_DNA"/>
</dbReference>
<accession>A0A1Y1JWY9</accession>
<dbReference type="OrthoDB" id="389498at2759"/>
<dbReference type="AlphaFoldDB" id="A0A1Y1JWY9"/>
<comment type="caution">
    <text evidence="2">The sequence shown here is derived from an EMBL/GenBank/DDBJ whole genome shotgun (WGS) entry which is preliminary data.</text>
</comment>
<keyword evidence="1" id="KW-1133">Transmembrane helix</keyword>
<gene>
    <name evidence="2" type="ORF">PGO_002410</name>
</gene>
<dbReference type="Proteomes" id="UP000195521">
    <property type="component" value="Unassembled WGS sequence"/>
</dbReference>
<dbReference type="InterPro" id="IPR008780">
    <property type="entry name" value="Plasmodium_Vir"/>
</dbReference>
<dbReference type="Pfam" id="PF05795">
    <property type="entry name" value="Plasmodium_Vir"/>
    <property type="match status" value="1"/>
</dbReference>
<evidence type="ECO:0000256" key="1">
    <source>
        <dbReference type="SAM" id="Phobius"/>
    </source>
</evidence>
<organism evidence="2 3">
    <name type="scientific">Plasmodium gonderi</name>
    <dbReference type="NCBI Taxonomy" id="77519"/>
    <lineage>
        <taxon>Eukaryota</taxon>
        <taxon>Sar</taxon>
        <taxon>Alveolata</taxon>
        <taxon>Apicomplexa</taxon>
        <taxon>Aconoidasida</taxon>
        <taxon>Haemosporida</taxon>
        <taxon>Plasmodiidae</taxon>
        <taxon>Plasmodium</taxon>
        <taxon>Plasmodium (Plasmodium)</taxon>
    </lineage>
</organism>
<dbReference type="GeneID" id="39745142"/>
<sequence length="331" mass="39459">MIWYITKIYSDEVKKLLPSLRYYNQLNGSSDMGLKRDCYEINNNMDDIIAFINICMNITGAMEMLDLMNHFHIPVNNKCTSFILWIYDYVIKEINNDNGYIKTKRVINKINDILQRNSSTKECDVLKYSDIEIDLDKLRTLNDYVNDYKTIEQYINDSNYKCSKKLSDYIYIRRDLYNSIKFQCIDKKGDRFCEAFNDLINNSYSNYFTNVLCLELDNKRIEYITMQNFQNHSVGNHLNKEFIDKKASAIFRKSTKAIVGVITFMFIFLLILFILYKFSPFRTWKYKILKKIKREWNNLDKTYEYGTSGYLSKSELLNLMRNPINISYIPS</sequence>
<protein>
    <submittedName>
        <fullName evidence="2">Variable surface protein</fullName>
    </submittedName>
</protein>